<sequence>MSLFCSIIKHLPKLPCFLLNLLWSLLMSCLELNLNVIITPSGLHNPNVLLCK</sequence>
<reference evidence="1" key="1">
    <citation type="submission" date="2018-02" db="EMBL/GenBank/DDBJ databases">
        <title>Rhizophora mucronata_Transcriptome.</title>
        <authorList>
            <person name="Meera S.P."/>
            <person name="Sreeshan A."/>
            <person name="Augustine A."/>
        </authorList>
    </citation>
    <scope>NUCLEOTIDE SEQUENCE</scope>
    <source>
        <tissue evidence="1">Leaf</tissue>
    </source>
</reference>
<proteinExistence type="predicted"/>
<dbReference type="EMBL" id="GGEC01076321">
    <property type="protein sequence ID" value="MBX56805.1"/>
    <property type="molecule type" value="Transcribed_RNA"/>
</dbReference>
<dbReference type="AlphaFoldDB" id="A0A2P2PQ17"/>
<accession>A0A2P2PQ17</accession>
<protein>
    <submittedName>
        <fullName evidence="1">Uncharacterized protein</fullName>
    </submittedName>
</protein>
<name>A0A2P2PQ17_RHIMU</name>
<evidence type="ECO:0000313" key="1">
    <source>
        <dbReference type="EMBL" id="MBX56805.1"/>
    </source>
</evidence>
<organism evidence="1">
    <name type="scientific">Rhizophora mucronata</name>
    <name type="common">Asiatic mangrove</name>
    <dbReference type="NCBI Taxonomy" id="61149"/>
    <lineage>
        <taxon>Eukaryota</taxon>
        <taxon>Viridiplantae</taxon>
        <taxon>Streptophyta</taxon>
        <taxon>Embryophyta</taxon>
        <taxon>Tracheophyta</taxon>
        <taxon>Spermatophyta</taxon>
        <taxon>Magnoliopsida</taxon>
        <taxon>eudicotyledons</taxon>
        <taxon>Gunneridae</taxon>
        <taxon>Pentapetalae</taxon>
        <taxon>rosids</taxon>
        <taxon>fabids</taxon>
        <taxon>Malpighiales</taxon>
        <taxon>Rhizophoraceae</taxon>
        <taxon>Rhizophora</taxon>
    </lineage>
</organism>